<dbReference type="PRINTS" id="PR00969">
    <property type="entry name" value="CHAPERONPILI"/>
</dbReference>
<dbReference type="InterPro" id="IPR036316">
    <property type="entry name" value="Pili_assmbl_chap_C_dom_sf"/>
</dbReference>
<dbReference type="PANTHER" id="PTHR30251:SF2">
    <property type="entry name" value="FIMBRIAL CHAPERONE YADV-RELATED"/>
    <property type="match status" value="1"/>
</dbReference>
<evidence type="ECO:0000256" key="4">
    <source>
        <dbReference type="ARBA" id="ARBA00022764"/>
    </source>
</evidence>
<dbReference type="InterPro" id="IPR050643">
    <property type="entry name" value="Periplasmic_pilus_chap"/>
</dbReference>
<name>A0ABT2XCR3_9GAMM</name>
<evidence type="ECO:0000256" key="3">
    <source>
        <dbReference type="ARBA" id="ARBA00022729"/>
    </source>
</evidence>
<dbReference type="PANTHER" id="PTHR30251">
    <property type="entry name" value="PILUS ASSEMBLY CHAPERONE"/>
    <property type="match status" value="1"/>
</dbReference>
<evidence type="ECO:0000256" key="6">
    <source>
        <dbReference type="SAM" id="SignalP"/>
    </source>
</evidence>
<dbReference type="InterPro" id="IPR016148">
    <property type="entry name" value="Pili_assmbl_chaperone_C"/>
</dbReference>
<organism evidence="9 10">
    <name type="scientific">Stenotrophomonas riyadhensis</name>
    <dbReference type="NCBI Taxonomy" id="2859893"/>
    <lineage>
        <taxon>Bacteria</taxon>
        <taxon>Pseudomonadati</taxon>
        <taxon>Pseudomonadota</taxon>
        <taxon>Gammaproteobacteria</taxon>
        <taxon>Lysobacterales</taxon>
        <taxon>Lysobacteraceae</taxon>
        <taxon>Stenotrophomonas</taxon>
    </lineage>
</organism>
<dbReference type="InterPro" id="IPR008962">
    <property type="entry name" value="PapD-like_sf"/>
</dbReference>
<comment type="subcellular location">
    <subcellularLocation>
        <location evidence="1">Periplasm</location>
    </subcellularLocation>
</comment>
<proteinExistence type="inferred from homology"/>
<feature type="domain" description="Pili assembly chaperone C-terminal" evidence="8">
    <location>
        <begin position="179"/>
        <end position="239"/>
    </location>
</feature>
<evidence type="ECO:0000256" key="5">
    <source>
        <dbReference type="ARBA" id="ARBA00023186"/>
    </source>
</evidence>
<evidence type="ECO:0000256" key="2">
    <source>
        <dbReference type="ARBA" id="ARBA00007399"/>
    </source>
</evidence>
<dbReference type="SUPFAM" id="SSF49354">
    <property type="entry name" value="PapD-like"/>
    <property type="match status" value="1"/>
</dbReference>
<dbReference type="InterPro" id="IPR016147">
    <property type="entry name" value="Pili_assmbl_chaperone_N"/>
</dbReference>
<protein>
    <submittedName>
        <fullName evidence="9">Molecular chaperone</fullName>
    </submittedName>
</protein>
<keyword evidence="10" id="KW-1185">Reference proteome</keyword>
<dbReference type="SUPFAM" id="SSF49584">
    <property type="entry name" value="Periplasmic chaperone C-domain"/>
    <property type="match status" value="1"/>
</dbReference>
<keyword evidence="5" id="KW-0143">Chaperone</keyword>
<dbReference type="Proteomes" id="UP001208054">
    <property type="component" value="Unassembled WGS sequence"/>
</dbReference>
<dbReference type="InterPro" id="IPR013783">
    <property type="entry name" value="Ig-like_fold"/>
</dbReference>
<sequence>MKKFSPFKKGAVGYALALGFFLWGQAAAQVALDGTRLVYPASSNEIIASVRNVGDAPVLVQVWIGEDDKKQSPEDSRAPFALAPPLLRLDAGKDQKLRVRLVRDRAPGDDREHLYWLNLVVVPPRATAEPGESTLQLATRSRFKVLFRPAGIEPILPSKFADSMGYVVREGASGRELVINNPTAYHFNIGRIALVQNGTSHSLENPYVAPFSDRVIALPGGGGAGDLRFELSWLDDNGQLHAESKVLAQP</sequence>
<feature type="signal peptide" evidence="6">
    <location>
        <begin position="1"/>
        <end position="28"/>
    </location>
</feature>
<dbReference type="RefSeq" id="WP_197612076.1">
    <property type="nucleotide sequence ID" value="NZ_JAHWBK010000003.1"/>
</dbReference>
<feature type="domain" description="Pili assembly chaperone N-terminal" evidence="7">
    <location>
        <begin position="30"/>
        <end position="152"/>
    </location>
</feature>
<accession>A0ABT2XCR3</accession>
<evidence type="ECO:0000259" key="7">
    <source>
        <dbReference type="Pfam" id="PF00345"/>
    </source>
</evidence>
<dbReference type="Pfam" id="PF02753">
    <property type="entry name" value="PapD_C"/>
    <property type="match status" value="1"/>
</dbReference>
<evidence type="ECO:0000256" key="1">
    <source>
        <dbReference type="ARBA" id="ARBA00004418"/>
    </source>
</evidence>
<evidence type="ECO:0000259" key="8">
    <source>
        <dbReference type="Pfam" id="PF02753"/>
    </source>
</evidence>
<dbReference type="Pfam" id="PF00345">
    <property type="entry name" value="PapD_N"/>
    <property type="match status" value="1"/>
</dbReference>
<keyword evidence="3 6" id="KW-0732">Signal</keyword>
<dbReference type="InterPro" id="IPR001829">
    <property type="entry name" value="Pili_assmbl_chaperone_bac"/>
</dbReference>
<keyword evidence="4" id="KW-0574">Periplasm</keyword>
<comment type="caution">
    <text evidence="9">The sequence shown here is derived from an EMBL/GenBank/DDBJ whole genome shotgun (WGS) entry which is preliminary data.</text>
</comment>
<dbReference type="Gene3D" id="2.60.40.10">
    <property type="entry name" value="Immunoglobulins"/>
    <property type="match status" value="2"/>
</dbReference>
<evidence type="ECO:0000313" key="10">
    <source>
        <dbReference type="Proteomes" id="UP001208054"/>
    </source>
</evidence>
<comment type="similarity">
    <text evidence="2">Belongs to the periplasmic pilus chaperone family.</text>
</comment>
<evidence type="ECO:0000313" key="9">
    <source>
        <dbReference type="EMBL" id="MCV0323729.1"/>
    </source>
</evidence>
<reference evidence="9 10" key="1">
    <citation type="submission" date="2021-07" db="EMBL/GenBank/DDBJ databases">
        <title>Clinical implication of Pseudomonas aeruginosa: further insight on the antimicrobial resistance.</title>
        <authorList>
            <person name="Macori G."/>
            <person name="Fanning S."/>
            <person name="Alqahtani A."/>
        </authorList>
    </citation>
    <scope>NUCLEOTIDE SEQUENCE [LARGE SCALE GENOMIC DNA]</scope>
    <source>
        <strain evidence="9 10">CFS3442</strain>
    </source>
</reference>
<gene>
    <name evidence="9" type="ORF">KYJ44_05315</name>
</gene>
<feature type="chain" id="PRO_5047529900" evidence="6">
    <location>
        <begin position="29"/>
        <end position="250"/>
    </location>
</feature>
<dbReference type="EMBL" id="JAHWBK010000003">
    <property type="protein sequence ID" value="MCV0323729.1"/>
    <property type="molecule type" value="Genomic_DNA"/>
</dbReference>